<evidence type="ECO:0000256" key="1">
    <source>
        <dbReference type="ARBA" id="ARBA00005964"/>
    </source>
</evidence>
<reference evidence="4" key="2">
    <citation type="journal article" date="2023" name="IMA Fungus">
        <title>Comparative genomic study of the Penicillium genus elucidates a diverse pangenome and 15 lateral gene transfer events.</title>
        <authorList>
            <person name="Petersen C."/>
            <person name="Sorensen T."/>
            <person name="Nielsen M.R."/>
            <person name="Sondergaard T.E."/>
            <person name="Sorensen J.L."/>
            <person name="Fitzpatrick D.A."/>
            <person name="Frisvad J.C."/>
            <person name="Nielsen K.L."/>
        </authorList>
    </citation>
    <scope>NUCLEOTIDE SEQUENCE</scope>
    <source>
        <strain evidence="4">IBT 17660</strain>
    </source>
</reference>
<proteinExistence type="inferred from homology"/>
<accession>A0A9W9X9U7</accession>
<dbReference type="GO" id="GO:0052689">
    <property type="term" value="F:carboxylic ester hydrolase activity"/>
    <property type="evidence" value="ECO:0007669"/>
    <property type="project" value="TreeGrafter"/>
</dbReference>
<dbReference type="Gene3D" id="3.40.50.1820">
    <property type="entry name" value="alpha/beta hydrolase"/>
    <property type="match status" value="1"/>
</dbReference>
<keyword evidence="5" id="KW-1185">Reference proteome</keyword>
<dbReference type="SUPFAM" id="SSF53474">
    <property type="entry name" value="alpha/beta-Hydrolases"/>
    <property type="match status" value="1"/>
</dbReference>
<dbReference type="GO" id="GO:0072330">
    <property type="term" value="P:monocarboxylic acid biosynthetic process"/>
    <property type="evidence" value="ECO:0007669"/>
    <property type="project" value="UniProtKB-ARBA"/>
</dbReference>
<dbReference type="OrthoDB" id="408631at2759"/>
<protein>
    <recommendedName>
        <fullName evidence="3">Carboxylesterase type B domain-containing protein</fullName>
    </recommendedName>
</protein>
<dbReference type="PANTHER" id="PTHR43918:SF4">
    <property type="entry name" value="CARBOXYLIC ESTER HYDROLASE"/>
    <property type="match status" value="1"/>
</dbReference>
<reference evidence="4" key="1">
    <citation type="submission" date="2022-12" db="EMBL/GenBank/DDBJ databases">
        <authorList>
            <person name="Petersen C."/>
        </authorList>
    </citation>
    <scope>NUCLEOTIDE SEQUENCE</scope>
    <source>
        <strain evidence="4">IBT 17660</strain>
    </source>
</reference>
<dbReference type="GO" id="GO:0017000">
    <property type="term" value="P:antibiotic biosynthetic process"/>
    <property type="evidence" value="ECO:0007669"/>
    <property type="project" value="UniProtKB-ARBA"/>
</dbReference>
<evidence type="ECO:0000256" key="2">
    <source>
        <dbReference type="ARBA" id="ARBA00022801"/>
    </source>
</evidence>
<dbReference type="Pfam" id="PF00135">
    <property type="entry name" value="COesterase"/>
    <property type="match status" value="1"/>
</dbReference>
<evidence type="ECO:0000259" key="3">
    <source>
        <dbReference type="Pfam" id="PF00135"/>
    </source>
</evidence>
<dbReference type="InterPro" id="IPR002018">
    <property type="entry name" value="CarbesteraseB"/>
</dbReference>
<dbReference type="AlphaFoldDB" id="A0A9W9X9U7"/>
<dbReference type="InterPro" id="IPR050654">
    <property type="entry name" value="AChE-related_enzymes"/>
</dbReference>
<comment type="caution">
    <text evidence="4">The sequence shown here is derived from an EMBL/GenBank/DDBJ whole genome shotgun (WGS) entry which is preliminary data.</text>
</comment>
<evidence type="ECO:0000313" key="4">
    <source>
        <dbReference type="EMBL" id="KAJ5486784.1"/>
    </source>
</evidence>
<name>A0A9W9X9U7_9EURO</name>
<evidence type="ECO:0000313" key="5">
    <source>
        <dbReference type="Proteomes" id="UP001147760"/>
    </source>
</evidence>
<dbReference type="EMBL" id="JAPWDO010000001">
    <property type="protein sequence ID" value="KAJ5486784.1"/>
    <property type="molecule type" value="Genomic_DNA"/>
</dbReference>
<comment type="similarity">
    <text evidence="1">Belongs to the type-B carboxylesterase/lipase family.</text>
</comment>
<dbReference type="Proteomes" id="UP001147760">
    <property type="component" value="Unassembled WGS sequence"/>
</dbReference>
<organism evidence="4 5">
    <name type="scientific">Penicillium desertorum</name>
    <dbReference type="NCBI Taxonomy" id="1303715"/>
    <lineage>
        <taxon>Eukaryota</taxon>
        <taxon>Fungi</taxon>
        <taxon>Dikarya</taxon>
        <taxon>Ascomycota</taxon>
        <taxon>Pezizomycotina</taxon>
        <taxon>Eurotiomycetes</taxon>
        <taxon>Eurotiomycetidae</taxon>
        <taxon>Eurotiales</taxon>
        <taxon>Aspergillaceae</taxon>
        <taxon>Penicillium</taxon>
    </lineage>
</organism>
<sequence length="204" mass="23168">MPVPQWYFLPVIDGSLIHCHFYNKFREGKFVHVPLLVGDETNEGTEFAYNASSKPEVAQFMKNNYPRLSHEQLEAINKAYEDSKPLPKHASYFASAAGAYGDATFTCPGNIMTAARAGSFSSDLAWNYRYNVRDTTNIANGMGVPHVSNTNIVPVTMHYYLSFTRFLNPNICRYKDAPEWPGRRLKLQTSSTEMESIPRLEVER</sequence>
<feature type="domain" description="Carboxylesterase type B" evidence="3">
    <location>
        <begin position="5"/>
        <end position="150"/>
    </location>
</feature>
<keyword evidence="2" id="KW-0378">Hydrolase</keyword>
<gene>
    <name evidence="4" type="ORF">N7530_001084</name>
</gene>
<dbReference type="PANTHER" id="PTHR43918">
    <property type="entry name" value="ACETYLCHOLINESTERASE"/>
    <property type="match status" value="1"/>
</dbReference>
<dbReference type="InterPro" id="IPR029058">
    <property type="entry name" value="AB_hydrolase_fold"/>
</dbReference>